<organism evidence="5 6">
    <name type="scientific">Flavobacterium granuli</name>
    <dbReference type="NCBI Taxonomy" id="280093"/>
    <lineage>
        <taxon>Bacteria</taxon>
        <taxon>Pseudomonadati</taxon>
        <taxon>Bacteroidota</taxon>
        <taxon>Flavobacteriia</taxon>
        <taxon>Flavobacteriales</taxon>
        <taxon>Flavobacteriaceae</taxon>
        <taxon>Flavobacterium</taxon>
    </lineage>
</organism>
<sequence length="518" mass="55723">MRKNLLLFVFVCCTSSCFFAYANVTNMDLKIGFLKLSSEKSVLAPIVSSPVYYCQGSAAVPLTATPSAGAVLNWYGTNATGGTASSTAPIPSTAVVGTLSYYVSETAAGIESPRSKIDVIVVADNGSSILSLRCDPSQIAIADKYSSVLFDWTNTVGLPNQYSYSYSIDGGAAVTGTTGPTTLQVLGLSPGQSVTLTVAHTTYPCDRSVITCRVPCLTTTTPTFTPVGPICEGGTVPSLASTSNNGITGTWFPSTIDSSVPGTVRHTFTPDPVAYPCAVSQTMDIIIGDFLVPDFTDLYICYGTIPPDLETQSPNGISGSWSPAVIDNTTSGTYDFTPDLGQCAVSKTINVDVNPLVTITAVDWTVSEAFANNQIIAVSVTPAGDYLYQLDEGPFQDKASFESVSYGVHSITVKDRYGCSLAVTVNDIHVIDYPKFFTPNGDNYNDTWNVFELQNDLSSKIHIFDRYGKLLKEIRPNGNGWNGTYNGRALPADDYWFVIHYTEQNIRKEFKSHFALKR</sequence>
<dbReference type="InterPro" id="IPR026341">
    <property type="entry name" value="T9SS_type_B"/>
</dbReference>
<dbReference type="EMBL" id="FQWO01000001">
    <property type="protein sequence ID" value="SHG27747.1"/>
    <property type="molecule type" value="Genomic_DNA"/>
</dbReference>
<reference evidence="4 7" key="3">
    <citation type="submission" date="2018-03" db="EMBL/GenBank/DDBJ databases">
        <title>Genomic Encyclopedia of Archaeal and Bacterial Type Strains, Phase II (KMG-II): from individual species to whole genera.</title>
        <authorList>
            <person name="Goeker M."/>
        </authorList>
    </citation>
    <scope>NUCLEOTIDE SEQUENCE [LARGE SCALE GENOMIC DNA]</scope>
    <source>
        <strain evidence="4 7">DSM 17797</strain>
    </source>
</reference>
<evidence type="ECO:0000256" key="2">
    <source>
        <dbReference type="SAM" id="SignalP"/>
    </source>
</evidence>
<feature type="signal peptide" evidence="2">
    <location>
        <begin position="1"/>
        <end position="22"/>
    </location>
</feature>
<keyword evidence="1 2" id="KW-0732">Signal</keyword>
<evidence type="ECO:0000259" key="3">
    <source>
        <dbReference type="Pfam" id="PF19081"/>
    </source>
</evidence>
<dbReference type="Pfam" id="PF13585">
    <property type="entry name" value="CHU_C"/>
    <property type="match status" value="1"/>
</dbReference>
<dbReference type="Pfam" id="PF19081">
    <property type="entry name" value="Ig_7"/>
    <property type="match status" value="1"/>
</dbReference>
<dbReference type="RefSeq" id="WP_084089373.1">
    <property type="nucleotide sequence ID" value="NZ_FQWO01000001.1"/>
</dbReference>
<dbReference type="EMBL" id="PVUB01000001">
    <property type="protein sequence ID" value="PRZ27970.1"/>
    <property type="molecule type" value="Genomic_DNA"/>
</dbReference>
<evidence type="ECO:0000256" key="1">
    <source>
        <dbReference type="ARBA" id="ARBA00022729"/>
    </source>
</evidence>
<dbReference type="AlphaFoldDB" id="A0A1M5IHL3"/>
<evidence type="ECO:0000313" key="4">
    <source>
        <dbReference type="EMBL" id="PRZ27970.1"/>
    </source>
</evidence>
<proteinExistence type="predicted"/>
<dbReference type="STRING" id="280093.SAMN05443373_101255"/>
<dbReference type="OrthoDB" id="9765926at2"/>
<reference evidence="5" key="1">
    <citation type="submission" date="2016-11" db="EMBL/GenBank/DDBJ databases">
        <authorList>
            <person name="Jaros S."/>
            <person name="Januszkiewicz K."/>
            <person name="Wedrychowicz H."/>
        </authorList>
    </citation>
    <scope>NUCLEOTIDE SEQUENCE [LARGE SCALE GENOMIC DNA]</scope>
    <source>
        <strain evidence="5">DSM 19729</strain>
    </source>
</reference>
<name>A0A1M5IHL3_9FLAO</name>
<dbReference type="Proteomes" id="UP000184384">
    <property type="component" value="Unassembled WGS sequence"/>
</dbReference>
<evidence type="ECO:0000313" key="5">
    <source>
        <dbReference type="EMBL" id="SHG27747.1"/>
    </source>
</evidence>
<protein>
    <submittedName>
        <fullName evidence="5">Gliding motility-associated C-terminal domain-containing protein</fullName>
    </submittedName>
    <submittedName>
        <fullName evidence="4">Gliding motility-associated-like protein</fullName>
    </submittedName>
</protein>
<feature type="chain" id="PRO_5012657619" evidence="2">
    <location>
        <begin position="23"/>
        <end position="518"/>
    </location>
</feature>
<dbReference type="NCBIfam" id="TIGR04131">
    <property type="entry name" value="Bac_Flav_CTERM"/>
    <property type="match status" value="1"/>
</dbReference>
<evidence type="ECO:0000313" key="6">
    <source>
        <dbReference type="Proteomes" id="UP000184384"/>
    </source>
</evidence>
<feature type="domain" description="Ig-like" evidence="3">
    <location>
        <begin position="44"/>
        <end position="121"/>
    </location>
</feature>
<keyword evidence="7" id="KW-1185">Reference proteome</keyword>
<dbReference type="InterPro" id="IPR014755">
    <property type="entry name" value="Cu-Rt/internalin_Ig-like"/>
</dbReference>
<gene>
    <name evidence="4" type="ORF">BC624_101255</name>
    <name evidence="5" type="ORF">SAMN05443373_101255</name>
</gene>
<dbReference type="Gene3D" id="2.60.40.1220">
    <property type="match status" value="1"/>
</dbReference>
<dbReference type="Proteomes" id="UP000237771">
    <property type="component" value="Unassembled WGS sequence"/>
</dbReference>
<reference evidence="6" key="2">
    <citation type="submission" date="2016-11" db="EMBL/GenBank/DDBJ databases">
        <authorList>
            <person name="Varghese N."/>
            <person name="Submissions S."/>
        </authorList>
    </citation>
    <scope>NUCLEOTIDE SEQUENCE [LARGE SCALE GENOMIC DNA]</scope>
    <source>
        <strain evidence="6">DSM 19729</strain>
    </source>
</reference>
<evidence type="ECO:0000313" key="7">
    <source>
        <dbReference type="Proteomes" id="UP000237771"/>
    </source>
</evidence>
<accession>A0A1M5IHL3</accession>
<dbReference type="InterPro" id="IPR044023">
    <property type="entry name" value="Ig_7"/>
</dbReference>